<reference evidence="2" key="1">
    <citation type="submission" date="2014-12" db="EMBL/GenBank/DDBJ databases">
        <title>Insight into the proteome of Arion vulgaris.</title>
        <authorList>
            <person name="Aradska J."/>
            <person name="Bulat T."/>
            <person name="Smidak R."/>
            <person name="Sarate P."/>
            <person name="Gangsoo J."/>
            <person name="Sialana F."/>
            <person name="Bilban M."/>
            <person name="Lubec G."/>
        </authorList>
    </citation>
    <scope>NUCLEOTIDE SEQUENCE</scope>
    <source>
        <tissue evidence="2">Skin</tissue>
    </source>
</reference>
<evidence type="ECO:0000313" key="2">
    <source>
        <dbReference type="EMBL" id="CEK51653.1"/>
    </source>
</evidence>
<proteinExistence type="predicted"/>
<dbReference type="AlphaFoldDB" id="A0A0B6Y6C3"/>
<sequence length="142" mass="15410">QRDDVVSSSPTDTSQGDCSPGRGSPVESGRLTPSKRSVSLSITSFLKRVSPHFRRKRSKDKNKKSSSAESSAQSLANTSDPDTDPDGLVSAGDNNKTKRPGRFSRTRVRQSFLKLVGASSSRTKKKKKAAAESNHYTIEPQD</sequence>
<feature type="compositionally biased region" description="Low complexity" evidence="1">
    <location>
        <begin position="65"/>
        <end position="76"/>
    </location>
</feature>
<evidence type="ECO:0000256" key="1">
    <source>
        <dbReference type="SAM" id="MobiDB-lite"/>
    </source>
</evidence>
<dbReference type="EMBL" id="HACG01004788">
    <property type="protein sequence ID" value="CEK51653.1"/>
    <property type="molecule type" value="Transcribed_RNA"/>
</dbReference>
<feature type="compositionally biased region" description="Low complexity" evidence="1">
    <location>
        <begin position="1"/>
        <end position="14"/>
    </location>
</feature>
<gene>
    <name evidence="2" type="primary">ORF14004</name>
</gene>
<feature type="compositionally biased region" description="Basic residues" evidence="1">
    <location>
        <begin position="97"/>
        <end position="108"/>
    </location>
</feature>
<feature type="compositionally biased region" description="Polar residues" evidence="1">
    <location>
        <begin position="34"/>
        <end position="44"/>
    </location>
</feature>
<organism evidence="2">
    <name type="scientific">Arion vulgaris</name>
    <dbReference type="NCBI Taxonomy" id="1028688"/>
    <lineage>
        <taxon>Eukaryota</taxon>
        <taxon>Metazoa</taxon>
        <taxon>Spiralia</taxon>
        <taxon>Lophotrochozoa</taxon>
        <taxon>Mollusca</taxon>
        <taxon>Gastropoda</taxon>
        <taxon>Heterobranchia</taxon>
        <taxon>Euthyneura</taxon>
        <taxon>Panpulmonata</taxon>
        <taxon>Eupulmonata</taxon>
        <taxon>Stylommatophora</taxon>
        <taxon>Helicina</taxon>
        <taxon>Arionoidea</taxon>
        <taxon>Arionidae</taxon>
        <taxon>Arion</taxon>
    </lineage>
</organism>
<feature type="non-terminal residue" evidence="2">
    <location>
        <position position="142"/>
    </location>
</feature>
<name>A0A0B6Y6C3_9EUPU</name>
<feature type="non-terminal residue" evidence="2">
    <location>
        <position position="1"/>
    </location>
</feature>
<feature type="region of interest" description="Disordered" evidence="1">
    <location>
        <begin position="1"/>
        <end position="142"/>
    </location>
</feature>
<protein>
    <submittedName>
        <fullName evidence="2">Uncharacterized protein</fullName>
    </submittedName>
</protein>
<feature type="compositionally biased region" description="Basic residues" evidence="1">
    <location>
        <begin position="49"/>
        <end position="64"/>
    </location>
</feature>
<accession>A0A0B6Y6C3</accession>